<dbReference type="VEuPathDB" id="FungiDB:H310_12506"/>
<dbReference type="STRING" id="157072.A0A024TH37"/>
<feature type="domain" description="Serine/threonine-protein kinase mTOR" evidence="2">
    <location>
        <begin position="1"/>
        <end position="48"/>
    </location>
</feature>
<feature type="region of interest" description="Disordered" evidence="1">
    <location>
        <begin position="109"/>
        <end position="170"/>
    </location>
</feature>
<organism evidence="3">
    <name type="scientific">Aphanomyces invadans</name>
    <dbReference type="NCBI Taxonomy" id="157072"/>
    <lineage>
        <taxon>Eukaryota</taxon>
        <taxon>Sar</taxon>
        <taxon>Stramenopiles</taxon>
        <taxon>Oomycota</taxon>
        <taxon>Saprolegniomycetes</taxon>
        <taxon>Saprolegniales</taxon>
        <taxon>Verrucalvaceae</taxon>
        <taxon>Aphanomyces</taxon>
    </lineage>
</organism>
<dbReference type="InterPro" id="IPR011989">
    <property type="entry name" value="ARM-like"/>
</dbReference>
<evidence type="ECO:0000259" key="2">
    <source>
        <dbReference type="Pfam" id="PF11865"/>
    </source>
</evidence>
<protein>
    <recommendedName>
        <fullName evidence="2">Serine/threonine-protein kinase mTOR domain-containing protein</fullName>
    </recommendedName>
</protein>
<gene>
    <name evidence="3" type="ORF">H310_12506</name>
</gene>
<dbReference type="EMBL" id="KI913991">
    <property type="protein sequence ID" value="ETV93455.1"/>
    <property type="molecule type" value="Genomic_DNA"/>
</dbReference>
<dbReference type="InterPro" id="IPR024585">
    <property type="entry name" value="mTOR_dom"/>
</dbReference>
<dbReference type="Pfam" id="PF11865">
    <property type="entry name" value="mTOR_dom"/>
    <property type="match status" value="1"/>
</dbReference>
<evidence type="ECO:0000313" key="3">
    <source>
        <dbReference type="EMBL" id="ETV93455.1"/>
    </source>
</evidence>
<reference evidence="3" key="1">
    <citation type="submission" date="2013-12" db="EMBL/GenBank/DDBJ databases">
        <title>The Genome Sequence of Aphanomyces invadans NJM9701.</title>
        <authorList>
            <consortium name="The Broad Institute Genomics Platform"/>
            <person name="Russ C."/>
            <person name="Tyler B."/>
            <person name="van West P."/>
            <person name="Dieguez-Uribeondo J."/>
            <person name="Young S.K."/>
            <person name="Zeng Q."/>
            <person name="Gargeya S."/>
            <person name="Fitzgerald M."/>
            <person name="Abouelleil A."/>
            <person name="Alvarado L."/>
            <person name="Chapman S.B."/>
            <person name="Gainer-Dewar J."/>
            <person name="Goldberg J."/>
            <person name="Griggs A."/>
            <person name="Gujja S."/>
            <person name="Hansen M."/>
            <person name="Howarth C."/>
            <person name="Imamovic A."/>
            <person name="Ireland A."/>
            <person name="Larimer J."/>
            <person name="McCowan C."/>
            <person name="Murphy C."/>
            <person name="Pearson M."/>
            <person name="Poon T.W."/>
            <person name="Priest M."/>
            <person name="Roberts A."/>
            <person name="Saif S."/>
            <person name="Shea T."/>
            <person name="Sykes S."/>
            <person name="Wortman J."/>
            <person name="Nusbaum C."/>
            <person name="Birren B."/>
        </authorList>
    </citation>
    <scope>NUCLEOTIDE SEQUENCE [LARGE SCALE GENOMIC DNA]</scope>
    <source>
        <strain evidence="3">NJM9701</strain>
    </source>
</reference>
<dbReference type="OrthoDB" id="381190at2759"/>
<dbReference type="RefSeq" id="XP_008877797.1">
    <property type="nucleotide sequence ID" value="XM_008879575.1"/>
</dbReference>
<dbReference type="Gene3D" id="1.25.10.10">
    <property type="entry name" value="Leucine-rich Repeat Variant"/>
    <property type="match status" value="1"/>
</dbReference>
<accession>A0A024TH37</accession>
<dbReference type="GeneID" id="20089556"/>
<evidence type="ECO:0000256" key="1">
    <source>
        <dbReference type="SAM" id="MobiDB-lite"/>
    </source>
</evidence>
<feature type="compositionally biased region" description="Low complexity" evidence="1">
    <location>
        <begin position="131"/>
        <end position="146"/>
    </location>
</feature>
<dbReference type="SUPFAM" id="SSF48371">
    <property type="entry name" value="ARM repeat"/>
    <property type="match status" value="1"/>
</dbReference>
<dbReference type="InterPro" id="IPR016024">
    <property type="entry name" value="ARM-type_fold"/>
</dbReference>
<dbReference type="eggNOG" id="KOG0891">
    <property type="taxonomic scope" value="Eukaryota"/>
</dbReference>
<proteinExistence type="predicted"/>
<dbReference type="AlphaFoldDB" id="A0A024TH37"/>
<sequence>MFIFKSLSLQCVPFLPAIVPPFLHVLDKREPRLRHSLFLQLTALTSIVQNHSSPSFPSMVTLILRHWRAHLSPILQLIEKLARAAPSDFKQTYFPMLLPRLLEVLNPQPSSHSSGILPPGTCPNEPTPLNTTGSISASSSTSGASAVNRLHHGTPGVSDLEAPDNSGYVH</sequence>
<name>A0A024TH37_9STRA</name>